<feature type="region of interest" description="Disordered" evidence="1">
    <location>
        <begin position="1"/>
        <end position="24"/>
    </location>
</feature>
<dbReference type="PANTHER" id="PTHR46250">
    <property type="entry name" value="MYB/SANT-LIKE DNA-BINDING DOMAIN PROTEIN-RELATED"/>
    <property type="match status" value="1"/>
</dbReference>
<dbReference type="Proteomes" id="UP000237347">
    <property type="component" value="Unassembled WGS sequence"/>
</dbReference>
<accession>A0AAW0LMJ0</accession>
<keyword evidence="3" id="KW-1185">Reference proteome</keyword>
<feature type="compositionally biased region" description="Polar residues" evidence="1">
    <location>
        <begin position="1"/>
        <end position="15"/>
    </location>
</feature>
<proteinExistence type="predicted"/>
<evidence type="ECO:0000256" key="1">
    <source>
        <dbReference type="SAM" id="MobiDB-lite"/>
    </source>
</evidence>
<protein>
    <recommendedName>
        <fullName evidence="4">Myb/SANT-like domain-containing protein</fullName>
    </recommendedName>
</protein>
<comment type="caution">
    <text evidence="2">The sequence shown here is derived from an EMBL/GenBank/DDBJ whole genome shotgun (WGS) entry which is preliminary data.</text>
</comment>
<evidence type="ECO:0000313" key="2">
    <source>
        <dbReference type="EMBL" id="KAK7851631.1"/>
    </source>
</evidence>
<dbReference type="EMBL" id="PKMF04000085">
    <property type="protein sequence ID" value="KAK7851631.1"/>
    <property type="molecule type" value="Genomic_DNA"/>
</dbReference>
<organism evidence="2 3">
    <name type="scientific">Quercus suber</name>
    <name type="common">Cork oak</name>
    <dbReference type="NCBI Taxonomy" id="58331"/>
    <lineage>
        <taxon>Eukaryota</taxon>
        <taxon>Viridiplantae</taxon>
        <taxon>Streptophyta</taxon>
        <taxon>Embryophyta</taxon>
        <taxon>Tracheophyta</taxon>
        <taxon>Spermatophyta</taxon>
        <taxon>Magnoliopsida</taxon>
        <taxon>eudicotyledons</taxon>
        <taxon>Gunneridae</taxon>
        <taxon>Pentapetalae</taxon>
        <taxon>rosids</taxon>
        <taxon>fabids</taxon>
        <taxon>Fagales</taxon>
        <taxon>Fagaceae</taxon>
        <taxon>Quercus</taxon>
    </lineage>
</organism>
<dbReference type="AlphaFoldDB" id="A0AAW0LMJ0"/>
<gene>
    <name evidence="2" type="ORF">CFP56_041455</name>
</gene>
<feature type="compositionally biased region" description="Polar residues" evidence="1">
    <location>
        <begin position="122"/>
        <end position="136"/>
    </location>
</feature>
<evidence type="ECO:0000313" key="3">
    <source>
        <dbReference type="Proteomes" id="UP000237347"/>
    </source>
</evidence>
<evidence type="ECO:0008006" key="4">
    <source>
        <dbReference type="Google" id="ProtNLM"/>
    </source>
</evidence>
<dbReference type="PANTHER" id="PTHR46250:SF18">
    <property type="entry name" value="MYB_SANT-LIKE DOMAIN-CONTAINING PROTEIN"/>
    <property type="match status" value="1"/>
</dbReference>
<feature type="region of interest" description="Disordered" evidence="1">
    <location>
        <begin position="84"/>
        <end position="151"/>
    </location>
</feature>
<name>A0AAW0LMJ0_QUESU</name>
<reference evidence="2 3" key="1">
    <citation type="journal article" date="2018" name="Sci. Data">
        <title>The draft genome sequence of cork oak.</title>
        <authorList>
            <person name="Ramos A.M."/>
            <person name="Usie A."/>
            <person name="Barbosa P."/>
            <person name="Barros P.M."/>
            <person name="Capote T."/>
            <person name="Chaves I."/>
            <person name="Simoes F."/>
            <person name="Abreu I."/>
            <person name="Carrasquinho I."/>
            <person name="Faro C."/>
            <person name="Guimaraes J.B."/>
            <person name="Mendonca D."/>
            <person name="Nobrega F."/>
            <person name="Rodrigues L."/>
            <person name="Saibo N.J.M."/>
            <person name="Varela M.C."/>
            <person name="Egas C."/>
            <person name="Matos J."/>
            <person name="Miguel C.M."/>
            <person name="Oliveira M.M."/>
            <person name="Ricardo C.P."/>
            <person name="Goncalves S."/>
        </authorList>
    </citation>
    <scope>NUCLEOTIDE SEQUENCE [LARGE SCALE GENOMIC DNA]</scope>
    <source>
        <strain evidence="3">cv. HL8</strain>
    </source>
</reference>
<sequence length="203" mass="22757">MNATNTGMENTNSEPVNEGKKGTKFQWKVEEDDKLIKFLLELTGDVKCHPNAKGLRNKRFPHFDDLALVFGKDRASWDGAQHATDATEELARGQENQAPTNEAKIEKNAGIEEINGNGYGYGSQTQISNQGASSKNLNKKRPRSNDELTKTSMEIMKDFGKKYEETNGHMATIASCFKIEPEEVERRMKVFNELLKIEGLSIS</sequence>